<dbReference type="PANTHER" id="PTHR11879">
    <property type="entry name" value="ASPARTATE AMINOTRANSFERASE"/>
    <property type="match status" value="1"/>
</dbReference>
<dbReference type="Gene3D" id="3.40.640.10">
    <property type="entry name" value="Type I PLP-dependent aspartate aminotransferase-like (Major domain)"/>
    <property type="match status" value="1"/>
</dbReference>
<dbReference type="FunFam" id="3.40.640.10:FF:000015">
    <property type="entry name" value="Aspartate aminotransferase"/>
    <property type="match status" value="1"/>
</dbReference>
<dbReference type="EMBL" id="FRFE01000001">
    <property type="protein sequence ID" value="SHO42642.1"/>
    <property type="molecule type" value="Genomic_DNA"/>
</dbReference>
<feature type="domain" description="Aminotransferase class I/classII large" evidence="7">
    <location>
        <begin position="27"/>
        <end position="392"/>
    </location>
</feature>
<dbReference type="CDD" id="cd00609">
    <property type="entry name" value="AAT_like"/>
    <property type="match status" value="1"/>
</dbReference>
<sequence length="398" mass="42914">MWKNIEAAPADSILGLTEAFKKETNPNKVNLGVGVYKDDAGNTPVLKSVKAAEAILLEREQTKSYLPISGDPIYASSVQKLIFGEDSEVISNGRAATVHAPGGTGALRVGAELLKKFNSQAKVWISKPTWANHKGIFAAAGFGLAEYNYYDAANMCLDFPALVASLEAVPAGDIVLLHACCHNPSGVDLNEEQWKQVVAIGKAKGWIPFLDFAYQGFGAGVEADRFAVEQFAAAGVDFFVASSFSKNFGLYNERTGALTVVSPNREESVVAMSHLKVTVRVIYSNPPAHGGLVAATILSDPALYQQWLGELNDMRERIVAMRTALVDGIAARGVDRDFSFIKEQRGMFSFSGLNDDVVKWLRDNKAIYVVGGGRINLAGLTSANIDYVCDAIAEILKK</sequence>
<dbReference type="GO" id="GO:0004838">
    <property type="term" value="F:L-tyrosine-2-oxoglutarate transaminase activity"/>
    <property type="evidence" value="ECO:0007669"/>
    <property type="project" value="TreeGrafter"/>
</dbReference>
<dbReference type="InterPro" id="IPR015422">
    <property type="entry name" value="PyrdxlP-dep_Trfase_small"/>
</dbReference>
<proteinExistence type="inferred from homology"/>
<dbReference type="STRING" id="1121416.SAMN02745220_00069"/>
<dbReference type="InterPro" id="IPR015424">
    <property type="entry name" value="PyrdxlP-dep_Trfase"/>
</dbReference>
<dbReference type="GO" id="GO:0042802">
    <property type="term" value="F:identical protein binding"/>
    <property type="evidence" value="ECO:0007669"/>
    <property type="project" value="TreeGrafter"/>
</dbReference>
<evidence type="ECO:0000256" key="3">
    <source>
        <dbReference type="ARBA" id="ARBA00011738"/>
    </source>
</evidence>
<dbReference type="PRINTS" id="PR00799">
    <property type="entry name" value="TRANSAMINASE"/>
</dbReference>
<protein>
    <submittedName>
        <fullName evidence="8">Aromatic-amino-acid transaminase</fullName>
    </submittedName>
</protein>
<dbReference type="NCBIfam" id="NF006719">
    <property type="entry name" value="PRK09257.1"/>
    <property type="match status" value="1"/>
</dbReference>
<dbReference type="RefSeq" id="WP_073611453.1">
    <property type="nucleotide sequence ID" value="NZ_FRFE01000001.1"/>
</dbReference>
<name>A0A1M7XVK6_9BACT</name>
<evidence type="ECO:0000313" key="9">
    <source>
        <dbReference type="Proteomes" id="UP000184603"/>
    </source>
</evidence>
<keyword evidence="5" id="KW-0808">Transferase</keyword>
<accession>A0A1M7XVK6</accession>
<keyword evidence="9" id="KW-1185">Reference proteome</keyword>
<comment type="subunit">
    <text evidence="3">Homodimer.</text>
</comment>
<reference evidence="8 9" key="1">
    <citation type="submission" date="2016-12" db="EMBL/GenBank/DDBJ databases">
        <authorList>
            <person name="Song W.-J."/>
            <person name="Kurnit D.M."/>
        </authorList>
    </citation>
    <scope>NUCLEOTIDE SEQUENCE [LARGE SCALE GENOMIC DNA]</scope>
    <source>
        <strain evidence="8 9">DSM 18488</strain>
    </source>
</reference>
<dbReference type="GO" id="GO:0005829">
    <property type="term" value="C:cytosol"/>
    <property type="evidence" value="ECO:0007669"/>
    <property type="project" value="TreeGrafter"/>
</dbReference>
<evidence type="ECO:0000256" key="1">
    <source>
        <dbReference type="ARBA" id="ARBA00001933"/>
    </source>
</evidence>
<keyword evidence="4" id="KW-0032">Aminotransferase</keyword>
<dbReference type="Pfam" id="PF00155">
    <property type="entry name" value="Aminotran_1_2"/>
    <property type="match status" value="1"/>
</dbReference>
<dbReference type="PANTHER" id="PTHR11879:SF37">
    <property type="entry name" value="AROMATIC-AMINO-ACID AMINOTRANSFERASE"/>
    <property type="match status" value="1"/>
</dbReference>
<gene>
    <name evidence="8" type="ORF">SAMN02745220_00069</name>
</gene>
<evidence type="ECO:0000256" key="5">
    <source>
        <dbReference type="ARBA" id="ARBA00022679"/>
    </source>
</evidence>
<dbReference type="Gene3D" id="3.90.1150.10">
    <property type="entry name" value="Aspartate Aminotransferase, domain 1"/>
    <property type="match status" value="1"/>
</dbReference>
<dbReference type="GO" id="GO:0030170">
    <property type="term" value="F:pyridoxal phosphate binding"/>
    <property type="evidence" value="ECO:0007669"/>
    <property type="project" value="InterPro"/>
</dbReference>
<dbReference type="SUPFAM" id="SSF53383">
    <property type="entry name" value="PLP-dependent transferases"/>
    <property type="match status" value="1"/>
</dbReference>
<evidence type="ECO:0000256" key="4">
    <source>
        <dbReference type="ARBA" id="ARBA00022576"/>
    </source>
</evidence>
<evidence type="ECO:0000256" key="2">
    <source>
        <dbReference type="ARBA" id="ARBA00007441"/>
    </source>
</evidence>
<organism evidence="8 9">
    <name type="scientific">Desulfopila aestuarii DSM 18488</name>
    <dbReference type="NCBI Taxonomy" id="1121416"/>
    <lineage>
        <taxon>Bacteria</taxon>
        <taxon>Pseudomonadati</taxon>
        <taxon>Thermodesulfobacteriota</taxon>
        <taxon>Desulfobulbia</taxon>
        <taxon>Desulfobulbales</taxon>
        <taxon>Desulfocapsaceae</taxon>
        <taxon>Desulfopila</taxon>
    </lineage>
</organism>
<keyword evidence="6" id="KW-0663">Pyridoxal phosphate</keyword>
<evidence type="ECO:0000259" key="7">
    <source>
        <dbReference type="Pfam" id="PF00155"/>
    </source>
</evidence>
<dbReference type="InterPro" id="IPR000796">
    <property type="entry name" value="Asp_trans"/>
</dbReference>
<dbReference type="OrthoDB" id="9766445at2"/>
<dbReference type="InterPro" id="IPR004839">
    <property type="entry name" value="Aminotransferase_I/II_large"/>
</dbReference>
<dbReference type="GO" id="GO:0033585">
    <property type="term" value="P:L-phenylalanine biosynthetic process from chorismate via phenylpyruvate"/>
    <property type="evidence" value="ECO:0007669"/>
    <property type="project" value="TreeGrafter"/>
</dbReference>
<evidence type="ECO:0000256" key="6">
    <source>
        <dbReference type="ARBA" id="ARBA00022898"/>
    </source>
</evidence>
<dbReference type="Proteomes" id="UP000184603">
    <property type="component" value="Unassembled WGS sequence"/>
</dbReference>
<comment type="similarity">
    <text evidence="2">Belongs to the class-I pyridoxal-phosphate-dependent aminotransferase family.</text>
</comment>
<dbReference type="AlphaFoldDB" id="A0A1M7XVK6"/>
<evidence type="ECO:0000313" key="8">
    <source>
        <dbReference type="EMBL" id="SHO42642.1"/>
    </source>
</evidence>
<dbReference type="InterPro" id="IPR015421">
    <property type="entry name" value="PyrdxlP-dep_Trfase_major"/>
</dbReference>
<comment type="cofactor">
    <cofactor evidence="1">
        <name>pyridoxal 5'-phosphate</name>
        <dbReference type="ChEBI" id="CHEBI:597326"/>
    </cofactor>
</comment>